<dbReference type="InterPro" id="IPR017900">
    <property type="entry name" value="4Fe4S_Fe_S_CS"/>
</dbReference>
<evidence type="ECO:0000259" key="7">
    <source>
        <dbReference type="PROSITE" id="PS51839"/>
    </source>
</evidence>
<evidence type="ECO:0000259" key="6">
    <source>
        <dbReference type="PROSITE" id="PS51379"/>
    </source>
</evidence>
<dbReference type="InterPro" id="IPR017896">
    <property type="entry name" value="4Fe4S_Fe-S-bd"/>
</dbReference>
<evidence type="ECO:0000259" key="5">
    <source>
        <dbReference type="PROSITE" id="PS51085"/>
    </source>
</evidence>
<evidence type="ECO:0000256" key="4">
    <source>
        <dbReference type="ARBA" id="ARBA00023014"/>
    </source>
</evidence>
<evidence type="ECO:0000256" key="3">
    <source>
        <dbReference type="ARBA" id="ARBA00023004"/>
    </source>
</evidence>
<dbReference type="InterPro" id="IPR013352">
    <property type="entry name" value="Fe_hydrogenase_subset"/>
</dbReference>
<dbReference type="Pfam" id="PF10588">
    <property type="entry name" value="NADH-G_4Fe-4S_3"/>
    <property type="match status" value="1"/>
</dbReference>
<keyword evidence="3" id="KW-0408">Iron</keyword>
<dbReference type="SMART" id="SM00929">
    <property type="entry name" value="NADH-G_4Fe-4S_3"/>
    <property type="match status" value="1"/>
</dbReference>
<evidence type="ECO:0000256" key="2">
    <source>
        <dbReference type="ARBA" id="ARBA00022723"/>
    </source>
</evidence>
<dbReference type="Pfam" id="PF22117">
    <property type="entry name" value="Fer4_Nqo3"/>
    <property type="match status" value="1"/>
</dbReference>
<dbReference type="Gene3D" id="4.10.260.20">
    <property type="entry name" value="Iron hydrogenase, small subunit"/>
    <property type="match status" value="1"/>
</dbReference>
<dbReference type="InterPro" id="IPR036010">
    <property type="entry name" value="2Fe-2S_ferredoxin-like_sf"/>
</dbReference>
<dbReference type="Gene3D" id="3.40.950.10">
    <property type="entry name" value="Fe-only Hydrogenase (Larger Subunit), Chain L, domain 3"/>
    <property type="match status" value="1"/>
</dbReference>
<sequence>MSLVNLTINGKAVSVENETTILDAAKKLNIKIPTLCHLHMDEINMNNKCASCRICMVDTKKGLVPACATNVREGMEVQTNTPRALNARKTVVELLLSDHPQDCLVCEKNGNCELQTIAQDLGVRGITYKGEKNNFGIDKSSNSIIKDHNKCILCRRCETMCTEIQKVGVLSGVNRGFETMVSTFFNEDIDKTNCSFCGQCVAVCPTGALTEVNNTGLVWDELNKVDKTVVVQVAPAVRVALGEEFGLNPGEITTGKIVSALKLLGFKYVFDTNFAADITILEEASEFIHRLKEGKNLPILTSCCPAWVNYLEHHYPTLLNLVSSCKSPQNMFGSIAKNYFSSKIGIKPKDITVVSVMPCIAKKYEISREELGNNDFFDVDVSITTRELSKMIKQAGIDFLNLDDEPFDNPMGESTGAANIFGATGGVLEAALRTSYEWLTNENLENIDFKSVRGIDGIKEFKVNIGSTIINACAVNGLGNAKKVMDEVKSGKSNYHIIEVMACPGGCVAGGGQPYHYGDYDKIKARSNALYHIDKHSEVRKPHKNPSVNNLYSEFLGEPYGDLAHRYLHTYYFDKSNFFECEENLAEATE</sequence>
<keyword evidence="9" id="KW-1185">Reference proteome</keyword>
<keyword evidence="4" id="KW-0411">Iron-sulfur</keyword>
<dbReference type="PANTHER" id="PTHR11615">
    <property type="entry name" value="NITRATE, FORMATE, IRON DEHYDROGENASE"/>
    <property type="match status" value="1"/>
</dbReference>
<dbReference type="InterPro" id="IPR049830">
    <property type="entry name" value="HndD"/>
</dbReference>
<comment type="caution">
    <text evidence="8">The sequence shown here is derived from an EMBL/GenBank/DDBJ whole genome shotgun (WGS) entry which is preliminary data.</text>
</comment>
<feature type="domain" description="4Fe-4S His(Cys)3-ligated-type" evidence="7">
    <location>
        <begin position="83"/>
        <end position="122"/>
    </location>
</feature>
<dbReference type="InterPro" id="IPR004108">
    <property type="entry name" value="Fe_hydrogenase_lsu_C"/>
</dbReference>
<dbReference type="NCBIfam" id="TIGR02512">
    <property type="entry name" value="FeFe_hydrog_A"/>
    <property type="match status" value="1"/>
</dbReference>
<feature type="domain" description="2Fe-2S ferredoxin-type" evidence="5">
    <location>
        <begin position="2"/>
        <end position="83"/>
    </location>
</feature>
<dbReference type="PROSITE" id="PS51379">
    <property type="entry name" value="4FE4S_FER_2"/>
    <property type="match status" value="2"/>
</dbReference>
<dbReference type="EMBL" id="BAAACP010000019">
    <property type="protein sequence ID" value="GAA0865898.1"/>
    <property type="molecule type" value="Genomic_DNA"/>
</dbReference>
<evidence type="ECO:0000313" key="9">
    <source>
        <dbReference type="Proteomes" id="UP001400965"/>
    </source>
</evidence>
<gene>
    <name evidence="8" type="ORF">GCM10008917_25170</name>
</gene>
<dbReference type="InterPro" id="IPR050340">
    <property type="entry name" value="Cytosolic_Fe-S_CAF"/>
</dbReference>
<dbReference type="Gene3D" id="3.40.50.1780">
    <property type="match status" value="1"/>
</dbReference>
<dbReference type="Gene3D" id="3.10.20.740">
    <property type="match status" value="1"/>
</dbReference>
<accession>A0ABP3XLD1</accession>
<dbReference type="PROSITE" id="PS51085">
    <property type="entry name" value="2FE2S_FER_2"/>
    <property type="match status" value="1"/>
</dbReference>
<name>A0ABP3XLD1_9FIRM</name>
<dbReference type="PROSITE" id="PS00198">
    <property type="entry name" value="4FE4S_FER_1"/>
    <property type="match status" value="1"/>
</dbReference>
<organism evidence="8 9">
    <name type="scientific">Paraclostridium tenue</name>
    <dbReference type="NCBI Taxonomy" id="1737"/>
    <lineage>
        <taxon>Bacteria</taxon>
        <taxon>Bacillati</taxon>
        <taxon>Bacillota</taxon>
        <taxon>Clostridia</taxon>
        <taxon>Peptostreptococcales</taxon>
        <taxon>Peptostreptococcaceae</taxon>
        <taxon>Paraclostridium</taxon>
    </lineage>
</organism>
<dbReference type="CDD" id="cd00207">
    <property type="entry name" value="fer2"/>
    <property type="match status" value="1"/>
</dbReference>
<dbReference type="InterPro" id="IPR003149">
    <property type="entry name" value="Fe_hydrogenase_ssu"/>
</dbReference>
<dbReference type="NCBIfam" id="NF040763">
    <property type="entry name" value="FeFe_hydrog_A6"/>
    <property type="match status" value="1"/>
</dbReference>
<dbReference type="SUPFAM" id="SSF54862">
    <property type="entry name" value="4Fe-4S ferredoxins"/>
    <property type="match status" value="1"/>
</dbReference>
<dbReference type="InterPro" id="IPR019574">
    <property type="entry name" value="NADH_UbQ_OxRdtase_Gsu_4Fe4S-bd"/>
</dbReference>
<protein>
    <submittedName>
        <fullName evidence="8">NADH-dependent [FeFe] hydrogenase, group A6</fullName>
    </submittedName>
</protein>
<feature type="domain" description="4Fe-4S ferredoxin-type" evidence="6">
    <location>
        <begin position="185"/>
        <end position="214"/>
    </location>
</feature>
<keyword evidence="2" id="KW-0479">Metal-binding</keyword>
<dbReference type="Gene3D" id="3.30.70.20">
    <property type="match status" value="1"/>
</dbReference>
<dbReference type="SUPFAM" id="SSF54292">
    <property type="entry name" value="2Fe-2S ferredoxin-like"/>
    <property type="match status" value="1"/>
</dbReference>
<evidence type="ECO:0000313" key="8">
    <source>
        <dbReference type="EMBL" id="GAA0865898.1"/>
    </source>
</evidence>
<dbReference type="RefSeq" id="WP_346046558.1">
    <property type="nucleotide sequence ID" value="NZ_BAAACP010000019.1"/>
</dbReference>
<feature type="domain" description="4Fe-4S ferredoxin-type" evidence="6">
    <location>
        <begin position="142"/>
        <end position="172"/>
    </location>
</feature>
<dbReference type="InterPro" id="IPR001041">
    <property type="entry name" value="2Fe-2S_ferredoxin-type"/>
</dbReference>
<reference evidence="9" key="1">
    <citation type="journal article" date="2019" name="Int. J. Syst. Evol. Microbiol.">
        <title>The Global Catalogue of Microorganisms (GCM) 10K type strain sequencing project: providing services to taxonomists for standard genome sequencing and annotation.</title>
        <authorList>
            <consortium name="The Broad Institute Genomics Platform"/>
            <consortium name="The Broad Institute Genome Sequencing Center for Infectious Disease"/>
            <person name="Wu L."/>
            <person name="Ma J."/>
        </authorList>
    </citation>
    <scope>NUCLEOTIDE SEQUENCE [LARGE SCALE GENOMIC DNA]</scope>
    <source>
        <strain evidence="9">JCM 6486</strain>
    </source>
</reference>
<proteinExistence type="predicted"/>
<dbReference type="Pfam" id="PF02256">
    <property type="entry name" value="Fe_hyd_SSU"/>
    <property type="match status" value="1"/>
</dbReference>
<dbReference type="SMART" id="SM00902">
    <property type="entry name" value="Fe_hyd_SSU"/>
    <property type="match status" value="1"/>
</dbReference>
<dbReference type="PROSITE" id="PS51839">
    <property type="entry name" value="4FE4S_HC3"/>
    <property type="match status" value="1"/>
</dbReference>
<dbReference type="SUPFAM" id="SSF53920">
    <property type="entry name" value="Fe-only hydrogenase"/>
    <property type="match status" value="1"/>
</dbReference>
<dbReference type="Pfam" id="PF13510">
    <property type="entry name" value="Fer2_4"/>
    <property type="match status" value="1"/>
</dbReference>
<evidence type="ECO:0000256" key="1">
    <source>
        <dbReference type="ARBA" id="ARBA00022485"/>
    </source>
</evidence>
<dbReference type="Pfam" id="PF02906">
    <property type="entry name" value="Fe_hyd_lg_C"/>
    <property type="match status" value="1"/>
</dbReference>
<dbReference type="InterPro" id="IPR036991">
    <property type="entry name" value="Fe_hydrogenase_ssu_sf"/>
</dbReference>
<keyword evidence="1" id="KW-0004">4Fe-4S</keyword>
<dbReference type="InterPro" id="IPR054351">
    <property type="entry name" value="NADH_UbQ_OxRdtase_ferredoxin"/>
</dbReference>
<dbReference type="Proteomes" id="UP001400965">
    <property type="component" value="Unassembled WGS sequence"/>
</dbReference>
<dbReference type="InterPro" id="IPR009016">
    <property type="entry name" value="Fe_hydrogenase"/>
</dbReference>